<name>A0ABP9SGA3_9MICC</name>
<feature type="region of interest" description="Disordered" evidence="1">
    <location>
        <begin position="1"/>
        <end position="21"/>
    </location>
</feature>
<sequence length="361" mass="40032">MSDAMQTANDSGVTTRHESPTGLDLDRLRDWLVVERPGLVLGELSASLIQGGKSNLTYELTDGVHQWIVRRPPLGKIMATAHDMRREYQAADALRHTDVPVARMIAYCDDKDVLGTDFYLMERIAGVPYRYADEIKPLGEERTRAIGTELVRTLAKLHRVDPADVGLNHFGRPEGFLGRQVKRWKQQLDASFTRELSGADKLYEKLAAAVPSESASGIVHGDFRLDNVLMGANDLPAAVIDWEMATLGDPLLDLALMLIYQRRARIVAARAWTDPATYEVTMAPGYPCEEEIMALYEAESGRSLEGFGFYLGLACFKLAGISEGVRYRHINRQTVGEGFEDSGSTVPLLLGLGLESLKEYK</sequence>
<dbReference type="CDD" id="cd05154">
    <property type="entry name" value="ACAD10_11_N-like"/>
    <property type="match status" value="1"/>
</dbReference>
<reference evidence="4" key="1">
    <citation type="journal article" date="2019" name="Int. J. Syst. Evol. Microbiol.">
        <title>The Global Catalogue of Microorganisms (GCM) 10K type strain sequencing project: providing services to taxonomists for standard genome sequencing and annotation.</title>
        <authorList>
            <consortium name="The Broad Institute Genomics Platform"/>
            <consortium name="The Broad Institute Genome Sequencing Center for Infectious Disease"/>
            <person name="Wu L."/>
            <person name="Ma J."/>
        </authorList>
    </citation>
    <scope>NUCLEOTIDE SEQUENCE [LARGE SCALE GENOMIC DNA]</scope>
    <source>
        <strain evidence="4">JCM 18514</strain>
    </source>
</reference>
<evidence type="ECO:0000313" key="4">
    <source>
        <dbReference type="Proteomes" id="UP001500200"/>
    </source>
</evidence>
<feature type="domain" description="Aminoglycoside phosphotransferase" evidence="2">
    <location>
        <begin position="47"/>
        <end position="266"/>
    </location>
</feature>
<comment type="caution">
    <text evidence="3">The sequence shown here is derived from an EMBL/GenBank/DDBJ whole genome shotgun (WGS) entry which is preliminary data.</text>
</comment>
<dbReference type="EMBL" id="BAABKK010000012">
    <property type="protein sequence ID" value="GAA5194419.1"/>
    <property type="molecule type" value="Genomic_DNA"/>
</dbReference>
<feature type="compositionally biased region" description="Polar residues" evidence="1">
    <location>
        <begin position="1"/>
        <end position="14"/>
    </location>
</feature>
<dbReference type="Gene3D" id="3.30.200.20">
    <property type="entry name" value="Phosphorylase Kinase, domain 1"/>
    <property type="match status" value="1"/>
</dbReference>
<evidence type="ECO:0000259" key="2">
    <source>
        <dbReference type="Pfam" id="PF01636"/>
    </source>
</evidence>
<dbReference type="Proteomes" id="UP001500200">
    <property type="component" value="Unassembled WGS sequence"/>
</dbReference>
<evidence type="ECO:0000313" key="3">
    <source>
        <dbReference type="EMBL" id="GAA5194419.1"/>
    </source>
</evidence>
<keyword evidence="4" id="KW-1185">Reference proteome</keyword>
<dbReference type="InterPro" id="IPR002575">
    <property type="entry name" value="Aminoglycoside_PTrfase"/>
</dbReference>
<dbReference type="InterPro" id="IPR041726">
    <property type="entry name" value="ACAD10_11_N"/>
</dbReference>
<dbReference type="PANTHER" id="PTHR47829:SF1">
    <property type="entry name" value="HAD FAMILY PHOSPHATASE"/>
    <property type="match status" value="1"/>
</dbReference>
<dbReference type="InterPro" id="IPR052898">
    <property type="entry name" value="ACAD10-like"/>
</dbReference>
<proteinExistence type="predicted"/>
<dbReference type="Gene3D" id="3.90.1200.10">
    <property type="match status" value="1"/>
</dbReference>
<organism evidence="3 4">
    <name type="scientific">Arthrobacter gyeryongensis</name>
    <dbReference type="NCBI Taxonomy" id="1650592"/>
    <lineage>
        <taxon>Bacteria</taxon>
        <taxon>Bacillati</taxon>
        <taxon>Actinomycetota</taxon>
        <taxon>Actinomycetes</taxon>
        <taxon>Micrococcales</taxon>
        <taxon>Micrococcaceae</taxon>
        <taxon>Arthrobacter</taxon>
    </lineage>
</organism>
<evidence type="ECO:0000256" key="1">
    <source>
        <dbReference type="SAM" id="MobiDB-lite"/>
    </source>
</evidence>
<gene>
    <name evidence="3" type="ORF">GCM10023346_21810</name>
</gene>
<dbReference type="Pfam" id="PF01636">
    <property type="entry name" value="APH"/>
    <property type="match status" value="1"/>
</dbReference>
<dbReference type="PANTHER" id="PTHR47829">
    <property type="entry name" value="HYDROLASE, PUTATIVE (AFU_ORTHOLOGUE AFUA_1G12880)-RELATED"/>
    <property type="match status" value="1"/>
</dbReference>
<dbReference type="InterPro" id="IPR011009">
    <property type="entry name" value="Kinase-like_dom_sf"/>
</dbReference>
<protein>
    <submittedName>
        <fullName evidence="3">Phosphotransferase family protein</fullName>
    </submittedName>
</protein>
<accession>A0ABP9SGA3</accession>
<dbReference type="SUPFAM" id="SSF56112">
    <property type="entry name" value="Protein kinase-like (PK-like)"/>
    <property type="match status" value="1"/>
</dbReference>